<sequence length="108" mass="11761">MVLEKQLAIAVAHGHSKHQRRYKCVAGLLKVRNIMVIGESGIRKIGPPRGYKCVAEFNGCGGIGDWEDFEGGIGPPVTFTRCVRNTTQALFHVVFGRGITLVEPAHSC</sequence>
<dbReference type="AlphaFoldDB" id="A0A2H1WGZ6"/>
<name>A0A2H1WGZ6_SPOFR</name>
<gene>
    <name evidence="1" type="ORF">SFRICE_038143</name>
</gene>
<proteinExistence type="predicted"/>
<evidence type="ECO:0000313" key="1">
    <source>
        <dbReference type="EMBL" id="SOQ51744.1"/>
    </source>
</evidence>
<dbReference type="EMBL" id="ODYU01008290">
    <property type="protein sequence ID" value="SOQ51744.1"/>
    <property type="molecule type" value="Genomic_DNA"/>
</dbReference>
<organism evidence="1">
    <name type="scientific">Spodoptera frugiperda</name>
    <name type="common">Fall armyworm</name>
    <dbReference type="NCBI Taxonomy" id="7108"/>
    <lineage>
        <taxon>Eukaryota</taxon>
        <taxon>Metazoa</taxon>
        <taxon>Ecdysozoa</taxon>
        <taxon>Arthropoda</taxon>
        <taxon>Hexapoda</taxon>
        <taxon>Insecta</taxon>
        <taxon>Pterygota</taxon>
        <taxon>Neoptera</taxon>
        <taxon>Endopterygota</taxon>
        <taxon>Lepidoptera</taxon>
        <taxon>Glossata</taxon>
        <taxon>Ditrysia</taxon>
        <taxon>Noctuoidea</taxon>
        <taxon>Noctuidae</taxon>
        <taxon>Amphipyrinae</taxon>
        <taxon>Spodoptera</taxon>
    </lineage>
</organism>
<protein>
    <submittedName>
        <fullName evidence="1">SFRICE_038143</fullName>
    </submittedName>
</protein>
<accession>A0A2H1WGZ6</accession>
<reference evidence="1" key="1">
    <citation type="submission" date="2016-07" db="EMBL/GenBank/DDBJ databases">
        <authorList>
            <person name="Bretaudeau A."/>
        </authorList>
    </citation>
    <scope>NUCLEOTIDE SEQUENCE</scope>
    <source>
        <strain evidence="1">Rice</strain>
        <tissue evidence="1">Whole body</tissue>
    </source>
</reference>